<gene>
    <name evidence="7" type="ORF">SAMN02745158_00983</name>
</gene>
<dbReference type="RefSeq" id="WP_072849497.1">
    <property type="nucleotide sequence ID" value="NZ_FQVI01000003.1"/>
</dbReference>
<dbReference type="EMBL" id="FQVI01000003">
    <property type="protein sequence ID" value="SHE60206.1"/>
    <property type="molecule type" value="Genomic_DNA"/>
</dbReference>
<evidence type="ECO:0000313" key="8">
    <source>
        <dbReference type="Proteomes" id="UP000184245"/>
    </source>
</evidence>
<reference evidence="7 8" key="1">
    <citation type="submission" date="2016-11" db="EMBL/GenBank/DDBJ databases">
        <authorList>
            <person name="Jaros S."/>
            <person name="Januszkiewicz K."/>
            <person name="Wedrychowicz H."/>
        </authorList>
    </citation>
    <scope>NUCLEOTIDE SEQUENCE [LARGE SCALE GENOMIC DNA]</scope>
    <source>
        <strain evidence="7 8">DSM 17459</strain>
    </source>
</reference>
<dbReference type="OrthoDB" id="9795496at2"/>
<keyword evidence="3 6" id="KW-0812">Transmembrane</keyword>
<dbReference type="Gene3D" id="1.20.1260.100">
    <property type="entry name" value="TspO/MBR protein"/>
    <property type="match status" value="1"/>
</dbReference>
<evidence type="ECO:0000256" key="3">
    <source>
        <dbReference type="ARBA" id="ARBA00022692"/>
    </source>
</evidence>
<organism evidence="7 8">
    <name type="scientific">Lactonifactor longoviformis DSM 17459</name>
    <dbReference type="NCBI Taxonomy" id="1122155"/>
    <lineage>
        <taxon>Bacteria</taxon>
        <taxon>Bacillati</taxon>
        <taxon>Bacillota</taxon>
        <taxon>Clostridia</taxon>
        <taxon>Eubacteriales</taxon>
        <taxon>Clostridiaceae</taxon>
        <taxon>Lactonifactor</taxon>
    </lineage>
</organism>
<feature type="transmembrane region" description="Helical" evidence="6">
    <location>
        <begin position="133"/>
        <end position="156"/>
    </location>
</feature>
<evidence type="ECO:0000256" key="6">
    <source>
        <dbReference type="SAM" id="Phobius"/>
    </source>
</evidence>
<dbReference type="PANTHER" id="PTHR10057:SF0">
    <property type="entry name" value="TRANSLOCATOR PROTEIN"/>
    <property type="match status" value="1"/>
</dbReference>
<keyword evidence="8" id="KW-1185">Reference proteome</keyword>
<sequence>MKKIQWKPLLVSLLISLGTGAVSAFLASDSMEKYSSLYKPPLAPPGWVFPVVWNILFILMGVAAYIIYESDAPGKAQALKLYGVQLLVNALWSVIFFRFDAYLLAFAWLLLLWYLVCLTIKQFKDINETAARLLIPYLVWLTFAGYLNLAIAVHYIF</sequence>
<dbReference type="PIRSF" id="PIRSF005859">
    <property type="entry name" value="PBR"/>
    <property type="match status" value="1"/>
</dbReference>
<evidence type="ECO:0000256" key="5">
    <source>
        <dbReference type="ARBA" id="ARBA00023136"/>
    </source>
</evidence>
<dbReference type="GO" id="GO:0016020">
    <property type="term" value="C:membrane"/>
    <property type="evidence" value="ECO:0007669"/>
    <property type="project" value="UniProtKB-SubCell"/>
</dbReference>
<keyword evidence="4 6" id="KW-1133">Transmembrane helix</keyword>
<comment type="similarity">
    <text evidence="2">Belongs to the TspO/BZRP family.</text>
</comment>
<dbReference type="AlphaFoldDB" id="A0A1M4UU00"/>
<dbReference type="STRING" id="1122155.SAMN02745158_00983"/>
<evidence type="ECO:0000256" key="2">
    <source>
        <dbReference type="ARBA" id="ARBA00007524"/>
    </source>
</evidence>
<dbReference type="FunFam" id="1.20.1260.100:FF:000001">
    <property type="entry name" value="translocator protein 2"/>
    <property type="match status" value="1"/>
</dbReference>
<protein>
    <submittedName>
        <fullName evidence="7">TspO and MBR related proteins</fullName>
    </submittedName>
</protein>
<evidence type="ECO:0000256" key="1">
    <source>
        <dbReference type="ARBA" id="ARBA00004141"/>
    </source>
</evidence>
<dbReference type="Pfam" id="PF03073">
    <property type="entry name" value="TspO_MBR"/>
    <property type="match status" value="1"/>
</dbReference>
<dbReference type="Proteomes" id="UP000184245">
    <property type="component" value="Unassembled WGS sequence"/>
</dbReference>
<dbReference type="CDD" id="cd15904">
    <property type="entry name" value="TSPO_MBR"/>
    <property type="match status" value="1"/>
</dbReference>
<proteinExistence type="inferred from homology"/>
<accession>A0A1M4UU00</accession>
<evidence type="ECO:0000313" key="7">
    <source>
        <dbReference type="EMBL" id="SHE60206.1"/>
    </source>
</evidence>
<dbReference type="InterPro" id="IPR038330">
    <property type="entry name" value="TspO/MBR-related_sf"/>
</dbReference>
<dbReference type="PANTHER" id="PTHR10057">
    <property type="entry name" value="PERIPHERAL-TYPE BENZODIAZEPINE RECEPTOR"/>
    <property type="match status" value="1"/>
</dbReference>
<dbReference type="GO" id="GO:0033013">
    <property type="term" value="P:tetrapyrrole metabolic process"/>
    <property type="evidence" value="ECO:0007669"/>
    <property type="project" value="UniProtKB-ARBA"/>
</dbReference>
<feature type="transmembrane region" description="Helical" evidence="6">
    <location>
        <begin position="79"/>
        <end position="97"/>
    </location>
</feature>
<name>A0A1M4UU00_9CLOT</name>
<feature type="transmembrane region" description="Helical" evidence="6">
    <location>
        <begin position="47"/>
        <end position="67"/>
    </location>
</feature>
<dbReference type="InterPro" id="IPR004307">
    <property type="entry name" value="TspO_MBR"/>
</dbReference>
<feature type="transmembrane region" description="Helical" evidence="6">
    <location>
        <begin position="103"/>
        <end position="121"/>
    </location>
</feature>
<keyword evidence="5 6" id="KW-0472">Membrane</keyword>
<evidence type="ECO:0000256" key="4">
    <source>
        <dbReference type="ARBA" id="ARBA00022989"/>
    </source>
</evidence>
<comment type="subcellular location">
    <subcellularLocation>
        <location evidence="1">Membrane</location>
        <topology evidence="1">Multi-pass membrane protein</topology>
    </subcellularLocation>
</comment>